<dbReference type="OrthoDB" id="248877at2"/>
<dbReference type="PANTHER" id="PTHR30097">
    <property type="entry name" value="CATION EFFLUX SYSTEM PROTEIN CUSB"/>
    <property type="match status" value="1"/>
</dbReference>
<keyword evidence="4" id="KW-1185">Reference proteome</keyword>
<reference evidence="3 4" key="1">
    <citation type="submission" date="2019-02" db="EMBL/GenBank/DDBJ databases">
        <title>Deep-cultivation of Planctomycetes and their phenomic and genomic characterization uncovers novel biology.</title>
        <authorList>
            <person name="Wiegand S."/>
            <person name="Jogler M."/>
            <person name="Boedeker C."/>
            <person name="Pinto D."/>
            <person name="Vollmers J."/>
            <person name="Rivas-Marin E."/>
            <person name="Kohn T."/>
            <person name="Peeters S.H."/>
            <person name="Heuer A."/>
            <person name="Rast P."/>
            <person name="Oberbeckmann S."/>
            <person name="Bunk B."/>
            <person name="Jeske O."/>
            <person name="Meyerdierks A."/>
            <person name="Storesund J.E."/>
            <person name="Kallscheuer N."/>
            <person name="Luecker S."/>
            <person name="Lage O.M."/>
            <person name="Pohl T."/>
            <person name="Merkel B.J."/>
            <person name="Hornburger P."/>
            <person name="Mueller R.-W."/>
            <person name="Bruemmer F."/>
            <person name="Labrenz M."/>
            <person name="Spormann A.M."/>
            <person name="Op den Camp H."/>
            <person name="Overmann J."/>
            <person name="Amann R."/>
            <person name="Jetten M.S.M."/>
            <person name="Mascher T."/>
            <person name="Medema M.H."/>
            <person name="Devos D.P."/>
            <person name="Kaster A.-K."/>
            <person name="Ovreas L."/>
            <person name="Rohde M."/>
            <person name="Galperin M.Y."/>
            <person name="Jogler C."/>
        </authorList>
    </citation>
    <scope>NUCLEOTIDE SEQUENCE [LARGE SCALE GENOMIC DNA]</scope>
    <source>
        <strain evidence="3 4">ETA_A8</strain>
    </source>
</reference>
<gene>
    <name evidence="3" type="ORF">ETAA8_63210</name>
</gene>
<dbReference type="EMBL" id="CP036274">
    <property type="protein sequence ID" value="QDU31168.1"/>
    <property type="molecule type" value="Genomic_DNA"/>
</dbReference>
<dbReference type="Gene3D" id="3.30.450.40">
    <property type="match status" value="2"/>
</dbReference>
<name>A0A517YLT3_9BACT</name>
<accession>A0A517YLT3</accession>
<dbReference type="Gene3D" id="2.40.50.100">
    <property type="match status" value="1"/>
</dbReference>
<dbReference type="Gene3D" id="2.40.30.170">
    <property type="match status" value="1"/>
</dbReference>
<keyword evidence="2" id="KW-0175">Coiled coil</keyword>
<dbReference type="GO" id="GO:0015679">
    <property type="term" value="P:plasma membrane copper ion transport"/>
    <property type="evidence" value="ECO:0007669"/>
    <property type="project" value="TreeGrafter"/>
</dbReference>
<dbReference type="InterPro" id="IPR029016">
    <property type="entry name" value="GAF-like_dom_sf"/>
</dbReference>
<dbReference type="GO" id="GO:0060003">
    <property type="term" value="P:copper ion export"/>
    <property type="evidence" value="ECO:0007669"/>
    <property type="project" value="TreeGrafter"/>
</dbReference>
<dbReference type="Proteomes" id="UP000315017">
    <property type="component" value="Chromosome"/>
</dbReference>
<dbReference type="RefSeq" id="WP_145097850.1">
    <property type="nucleotide sequence ID" value="NZ_CP036274.1"/>
</dbReference>
<evidence type="ECO:0000256" key="2">
    <source>
        <dbReference type="SAM" id="Coils"/>
    </source>
</evidence>
<keyword evidence="1" id="KW-0813">Transport</keyword>
<dbReference type="InterPro" id="IPR051909">
    <property type="entry name" value="MFP_Cation_Efflux"/>
</dbReference>
<feature type="coiled-coil region" evidence="2">
    <location>
        <begin position="547"/>
        <end position="574"/>
    </location>
</feature>
<organism evidence="3 4">
    <name type="scientific">Anatilimnocola aggregata</name>
    <dbReference type="NCBI Taxonomy" id="2528021"/>
    <lineage>
        <taxon>Bacteria</taxon>
        <taxon>Pseudomonadati</taxon>
        <taxon>Planctomycetota</taxon>
        <taxon>Planctomycetia</taxon>
        <taxon>Pirellulales</taxon>
        <taxon>Pirellulaceae</taxon>
        <taxon>Anatilimnocola</taxon>
    </lineage>
</organism>
<sequence>MPKEEWGPSALGQAPSSRDFASIMSLAPPQSSSSFPLPKQPVLAGSVAVAQTGGTEGVDPSLLTDTRNEIRQLVNEVAQLAASDATAKEFYEGFLSRVLAAMAAVGGAVWIKQGDGLQLAYHANLPATGLAANQELPAHQGLLRRVAETKQALIVPPHAAGAAGSQAPDNPTQHLLVLAPLMLENETQAVVEVFQRAGGGPTTQRGYLRFLVQMAELAGDFLKTQHLRQLRDRQAVWQQLEQFVLAIHRSLELLPTAYAIVNEGRRIAGCDRVSLILWKQGRCEVLAISGLDSLDRRAVQVKRLAELTRCVLKAREPLLYTHDSRDTPPQIEAALQGYLDQAHARLLGVIPLTIQPAKTDQPVRASELPIIGALIVEQLSDDRPASDLASRVDLVAQHSASALAAVLSHQSVLFLPLWKALGSLGAVASLRALPKTAAVLILLVGVIAALFLVPADFEVAARGKLQPADRREVFAQISGVVDKLAVRHGDFVQAGQPLVELSSHDLEEQLTTILGEQSTVVEQIAATERALLDNRSGQGTRLTAADENRLAAELLELRQRASNLERELALFRQKQQQLLVVAPAAGQVVTWKVEQQLLHRPVERGQALLSLADPAGPWELELYVPERRLKHLAAAQAMKPGKADRQPLEVTFTLASHPGMTFRGQVVEIEHTAQVRGDEGNTILVRVQVDKSQLPDLHDQVTVTGKLYCGERSLGFVWFCDLLETVQSQVLFWL</sequence>
<evidence type="ECO:0000313" key="3">
    <source>
        <dbReference type="EMBL" id="QDU31168.1"/>
    </source>
</evidence>
<dbReference type="SUPFAM" id="SSF55781">
    <property type="entry name" value="GAF domain-like"/>
    <property type="match status" value="1"/>
</dbReference>
<dbReference type="PANTHER" id="PTHR30097:SF4">
    <property type="entry name" value="SLR6042 PROTEIN"/>
    <property type="match status" value="1"/>
</dbReference>
<dbReference type="KEGG" id="aagg:ETAA8_63210"/>
<evidence type="ECO:0000313" key="4">
    <source>
        <dbReference type="Proteomes" id="UP000315017"/>
    </source>
</evidence>
<dbReference type="AlphaFoldDB" id="A0A517YLT3"/>
<dbReference type="GO" id="GO:0030313">
    <property type="term" value="C:cell envelope"/>
    <property type="evidence" value="ECO:0007669"/>
    <property type="project" value="TreeGrafter"/>
</dbReference>
<protein>
    <submittedName>
        <fullName evidence="3">HlyD family secretion protein</fullName>
    </submittedName>
</protein>
<evidence type="ECO:0000256" key="1">
    <source>
        <dbReference type="ARBA" id="ARBA00022448"/>
    </source>
</evidence>
<dbReference type="SUPFAM" id="SSF111369">
    <property type="entry name" value="HlyD-like secretion proteins"/>
    <property type="match status" value="1"/>
</dbReference>
<proteinExistence type="predicted"/>